<feature type="transmembrane region" description="Helical" evidence="3">
    <location>
        <begin position="133"/>
        <end position="153"/>
    </location>
</feature>
<reference evidence="5 6" key="1">
    <citation type="journal article" date="2023" name="Hortic Res">
        <title>Pangenome of water caltrop reveals structural variations and asymmetric subgenome divergence after allopolyploidization.</title>
        <authorList>
            <person name="Zhang X."/>
            <person name="Chen Y."/>
            <person name="Wang L."/>
            <person name="Yuan Y."/>
            <person name="Fang M."/>
            <person name="Shi L."/>
            <person name="Lu R."/>
            <person name="Comes H.P."/>
            <person name="Ma Y."/>
            <person name="Chen Y."/>
            <person name="Huang G."/>
            <person name="Zhou Y."/>
            <person name="Zheng Z."/>
            <person name="Qiu Y."/>
        </authorList>
    </citation>
    <scope>NUCLEOTIDE SEQUENCE [LARGE SCALE GENOMIC DNA]</scope>
    <source>
        <strain evidence="5">F231</strain>
    </source>
</reference>
<evidence type="ECO:0000256" key="3">
    <source>
        <dbReference type="SAM" id="Phobius"/>
    </source>
</evidence>
<feature type="domain" description="Cyanobacterial aminoacyl-tRNA synthetase CAAD" evidence="4">
    <location>
        <begin position="92"/>
        <end position="154"/>
    </location>
</feature>
<dbReference type="Pfam" id="PF14159">
    <property type="entry name" value="CAAD"/>
    <property type="match status" value="1"/>
</dbReference>
<evidence type="ECO:0000313" key="5">
    <source>
        <dbReference type="EMBL" id="KAK4803990.1"/>
    </source>
</evidence>
<gene>
    <name evidence="5" type="ORF">SAY86_003807</name>
</gene>
<feature type="transmembrane region" description="Helical" evidence="3">
    <location>
        <begin position="104"/>
        <end position="127"/>
    </location>
</feature>
<dbReference type="Proteomes" id="UP001346149">
    <property type="component" value="Unassembled WGS sequence"/>
</dbReference>
<evidence type="ECO:0000256" key="2">
    <source>
        <dbReference type="SAM" id="MobiDB-lite"/>
    </source>
</evidence>
<evidence type="ECO:0000259" key="4">
    <source>
        <dbReference type="Pfam" id="PF14159"/>
    </source>
</evidence>
<keyword evidence="3" id="KW-1133">Transmembrane helix</keyword>
<dbReference type="AlphaFoldDB" id="A0AAN7RI95"/>
<dbReference type="GO" id="GO:0009535">
    <property type="term" value="C:chloroplast thylakoid membrane"/>
    <property type="evidence" value="ECO:0007669"/>
    <property type="project" value="TreeGrafter"/>
</dbReference>
<dbReference type="EMBL" id="JAXQNO010000001">
    <property type="protein sequence ID" value="KAK4803990.1"/>
    <property type="molecule type" value="Genomic_DNA"/>
</dbReference>
<organism evidence="5 6">
    <name type="scientific">Trapa natans</name>
    <name type="common">Water chestnut</name>
    <dbReference type="NCBI Taxonomy" id="22666"/>
    <lineage>
        <taxon>Eukaryota</taxon>
        <taxon>Viridiplantae</taxon>
        <taxon>Streptophyta</taxon>
        <taxon>Embryophyta</taxon>
        <taxon>Tracheophyta</taxon>
        <taxon>Spermatophyta</taxon>
        <taxon>Magnoliopsida</taxon>
        <taxon>eudicotyledons</taxon>
        <taxon>Gunneridae</taxon>
        <taxon>Pentapetalae</taxon>
        <taxon>rosids</taxon>
        <taxon>malvids</taxon>
        <taxon>Myrtales</taxon>
        <taxon>Lythraceae</taxon>
        <taxon>Trapa</taxon>
    </lineage>
</organism>
<dbReference type="InterPro" id="IPR025564">
    <property type="entry name" value="CAAD_dom"/>
</dbReference>
<accession>A0AAN7RI95</accession>
<comment type="caution">
    <text evidence="5">The sequence shown here is derived from an EMBL/GenBank/DDBJ whole genome shotgun (WGS) entry which is preliminary data.</text>
</comment>
<keyword evidence="3" id="KW-0812">Transmembrane</keyword>
<feature type="compositionally biased region" description="Low complexity" evidence="2">
    <location>
        <begin position="1"/>
        <end position="20"/>
    </location>
</feature>
<protein>
    <recommendedName>
        <fullName evidence="4">Cyanobacterial aminoacyl-tRNA synthetase CAAD domain-containing protein</fullName>
    </recommendedName>
</protein>
<keyword evidence="3" id="KW-0472">Membrane</keyword>
<proteinExistence type="predicted"/>
<dbReference type="InterPro" id="IPR033344">
    <property type="entry name" value="CURT1"/>
</dbReference>
<dbReference type="PANTHER" id="PTHR33222">
    <property type="match status" value="1"/>
</dbReference>
<evidence type="ECO:0000313" key="6">
    <source>
        <dbReference type="Proteomes" id="UP001346149"/>
    </source>
</evidence>
<sequence>MTASTTPSSSLSLSSSTTLLDGKPPHHFRSPNQCVSLPALPALPFSQAHQQHCSTWKPSAYCRKIARNIKAFATGEATPDVTVAELPEIFKTMKNAWDNVEDKYAVTSLGVAGFVALVGSNGMILAIERLPLIPGILEVVGIGYTGVRCYLLFFRFLHRNDDRGEIKGIKIIFDDFKVRT</sequence>
<comment type="subcellular location">
    <subcellularLocation>
        <location evidence="1">Membrane</location>
        <topology evidence="1">Multi-pass membrane protein</topology>
    </subcellularLocation>
</comment>
<keyword evidence="6" id="KW-1185">Reference proteome</keyword>
<name>A0AAN7RI95_TRANT</name>
<feature type="region of interest" description="Disordered" evidence="2">
    <location>
        <begin position="1"/>
        <end position="25"/>
    </location>
</feature>
<evidence type="ECO:0000256" key="1">
    <source>
        <dbReference type="ARBA" id="ARBA00004141"/>
    </source>
</evidence>
<dbReference type="PANTHER" id="PTHR33222:SF9">
    <property type="entry name" value="PROTEIN CURVATURE THYLAKOID 1B, CHLOROPLASTIC"/>
    <property type="match status" value="1"/>
</dbReference>